<dbReference type="GO" id="GO:0046872">
    <property type="term" value="F:metal ion binding"/>
    <property type="evidence" value="ECO:0007669"/>
    <property type="project" value="UniProtKB-KW"/>
</dbReference>
<feature type="binding site" evidence="9">
    <location>
        <position position="474"/>
    </location>
    <ligand>
        <name>GTP</name>
        <dbReference type="ChEBI" id="CHEBI:37565"/>
    </ligand>
</feature>
<feature type="compositionally biased region" description="Polar residues" evidence="11">
    <location>
        <begin position="72"/>
        <end position="83"/>
    </location>
</feature>
<dbReference type="GO" id="GO:0010255">
    <property type="term" value="P:glucose mediated signaling pathway"/>
    <property type="evidence" value="ECO:0007669"/>
    <property type="project" value="UniProtKB-ARBA"/>
</dbReference>
<keyword evidence="12" id="KW-0675">Receptor</keyword>
<dbReference type="GO" id="GO:0005737">
    <property type="term" value="C:cytoplasm"/>
    <property type="evidence" value="ECO:0007669"/>
    <property type="project" value="TreeGrafter"/>
</dbReference>
<dbReference type="OrthoDB" id="5817230at2759"/>
<keyword evidence="8" id="KW-0449">Lipoprotein</keyword>
<gene>
    <name evidence="12" type="ORF">BN980_GECA05s02738g</name>
</gene>
<feature type="region of interest" description="Disordered" evidence="11">
    <location>
        <begin position="193"/>
        <end position="229"/>
    </location>
</feature>
<comment type="caution">
    <text evidence="12">The sequence shown here is derived from an EMBL/GenBank/DDBJ whole genome shotgun (WGS) entry which is preliminary data.</text>
</comment>
<dbReference type="InterPro" id="IPR027417">
    <property type="entry name" value="P-loop_NTPase"/>
</dbReference>
<keyword evidence="1" id="KW-0519">Myristate</keyword>
<dbReference type="GO" id="GO:0031683">
    <property type="term" value="F:G-protein beta/gamma-subunit complex binding"/>
    <property type="evidence" value="ECO:0007669"/>
    <property type="project" value="InterPro"/>
</dbReference>
<dbReference type="PROSITE" id="PS51882">
    <property type="entry name" value="G_ALPHA"/>
    <property type="match status" value="1"/>
</dbReference>
<evidence type="ECO:0000313" key="13">
    <source>
        <dbReference type="Proteomes" id="UP000242525"/>
    </source>
</evidence>
<organism evidence="12 13">
    <name type="scientific">Geotrichum candidum</name>
    <name type="common">Oospora lactis</name>
    <name type="synonym">Dipodascus geotrichum</name>
    <dbReference type="NCBI Taxonomy" id="1173061"/>
    <lineage>
        <taxon>Eukaryota</taxon>
        <taxon>Fungi</taxon>
        <taxon>Dikarya</taxon>
        <taxon>Ascomycota</taxon>
        <taxon>Saccharomycotina</taxon>
        <taxon>Dipodascomycetes</taxon>
        <taxon>Dipodascales</taxon>
        <taxon>Dipodascaceae</taxon>
        <taxon>Geotrichum</taxon>
    </lineage>
</organism>
<feature type="binding site" evidence="9">
    <location>
        <begin position="325"/>
        <end position="331"/>
    </location>
    <ligand>
        <name>GTP</name>
        <dbReference type="ChEBI" id="CHEBI:37565"/>
    </ligand>
</feature>
<dbReference type="GO" id="GO:0003924">
    <property type="term" value="F:GTPase activity"/>
    <property type="evidence" value="ECO:0007669"/>
    <property type="project" value="InterPro"/>
</dbReference>
<feature type="binding site" evidence="9">
    <location>
        <begin position="350"/>
        <end position="354"/>
    </location>
    <ligand>
        <name>GTP</name>
        <dbReference type="ChEBI" id="CHEBI:37565"/>
    </ligand>
</feature>
<feature type="binding site" evidence="9">
    <location>
        <begin position="300"/>
        <end position="301"/>
    </location>
    <ligand>
        <name>GTP</name>
        <dbReference type="ChEBI" id="CHEBI:37565"/>
    </ligand>
</feature>
<dbReference type="GO" id="GO:0007189">
    <property type="term" value="P:adenylate cyclase-activating G protein-coupled receptor signaling pathway"/>
    <property type="evidence" value="ECO:0007669"/>
    <property type="project" value="TreeGrafter"/>
</dbReference>
<dbReference type="InterPro" id="IPR002975">
    <property type="entry name" value="Fungi_Gprotein_alpha"/>
</dbReference>
<feature type="compositionally biased region" description="Low complexity" evidence="11">
    <location>
        <begin position="21"/>
        <end position="38"/>
    </location>
</feature>
<feature type="compositionally biased region" description="Polar residues" evidence="11">
    <location>
        <begin position="1"/>
        <end position="20"/>
    </location>
</feature>
<dbReference type="STRING" id="1173061.A0A0J9X8E1"/>
<dbReference type="GO" id="GO:0001664">
    <property type="term" value="F:G protein-coupled receptor binding"/>
    <property type="evidence" value="ECO:0007669"/>
    <property type="project" value="InterPro"/>
</dbReference>
<feature type="binding site" evidence="9">
    <location>
        <begin position="419"/>
        <end position="422"/>
    </location>
    <ligand>
        <name>GTP</name>
        <dbReference type="ChEBI" id="CHEBI:37565"/>
    </ligand>
</feature>
<name>A0A0J9X8E1_GEOCN</name>
<feature type="compositionally biased region" description="Low complexity" evidence="11">
    <location>
        <begin position="55"/>
        <end position="71"/>
    </location>
</feature>
<dbReference type="PANTHER" id="PTHR10218:SF369">
    <property type="entry name" value="GUANINE NUCLEOTIDE-BINDING PROTEIN ALPHA-2 SUBUNIT"/>
    <property type="match status" value="1"/>
</dbReference>
<dbReference type="Proteomes" id="UP000242525">
    <property type="component" value="Unassembled WGS sequence"/>
</dbReference>
<dbReference type="FunFam" id="3.40.50.300:FF:000692">
    <property type="entry name" value="Guanine nucleotide-binding protein subunit alpha"/>
    <property type="match status" value="1"/>
</dbReference>
<accession>A0A0J9X8E1</accession>
<dbReference type="InterPro" id="IPR011025">
    <property type="entry name" value="GproteinA_insert"/>
</dbReference>
<feature type="binding site" evidence="10">
    <location>
        <position position="331"/>
    </location>
    <ligand>
        <name>Mg(2+)</name>
        <dbReference type="ChEBI" id="CHEBI:18420"/>
    </ligand>
</feature>
<evidence type="ECO:0000256" key="4">
    <source>
        <dbReference type="ARBA" id="ARBA00022842"/>
    </source>
</evidence>
<evidence type="ECO:0000256" key="11">
    <source>
        <dbReference type="SAM" id="MobiDB-lite"/>
    </source>
</evidence>
<dbReference type="InterPro" id="IPR001019">
    <property type="entry name" value="Gprotein_alpha_su"/>
</dbReference>
<protein>
    <submittedName>
        <fullName evidence="12">Similar to Saccharomyces cerevisiae YER020W GPA2 Nucleotide binding alpha subunit of the heterotrimeric G protein that interacts with the receptor Gpr1p, has signaling role in response to nutrients</fullName>
    </submittedName>
</protein>
<evidence type="ECO:0000256" key="8">
    <source>
        <dbReference type="ARBA" id="ARBA00023288"/>
    </source>
</evidence>
<keyword evidence="4 10" id="KW-0460">Magnesium</keyword>
<dbReference type="AlphaFoldDB" id="A0A0J9X8E1"/>
<dbReference type="FunFam" id="3.40.50.300:FF:000181">
    <property type="entry name" value="Guanine nucleotide-binding protein subunit alpha"/>
    <property type="match status" value="1"/>
</dbReference>
<keyword evidence="13" id="KW-1185">Reference proteome</keyword>
<evidence type="ECO:0000256" key="2">
    <source>
        <dbReference type="ARBA" id="ARBA00022723"/>
    </source>
</evidence>
<evidence type="ECO:0000256" key="9">
    <source>
        <dbReference type="PIRSR" id="PIRSR601019-1"/>
    </source>
</evidence>
<reference evidence="12" key="1">
    <citation type="submission" date="2014-03" db="EMBL/GenBank/DDBJ databases">
        <authorList>
            <person name="Casaregola S."/>
        </authorList>
    </citation>
    <scope>NUCLEOTIDE SEQUENCE [LARGE SCALE GENOMIC DNA]</scope>
    <source>
        <strain evidence="12">CLIB 918</strain>
    </source>
</reference>
<evidence type="ECO:0000313" key="12">
    <source>
        <dbReference type="EMBL" id="CDO53508.1"/>
    </source>
</evidence>
<dbReference type="GO" id="GO:0005525">
    <property type="term" value="F:GTP binding"/>
    <property type="evidence" value="ECO:0007669"/>
    <property type="project" value="UniProtKB-KW"/>
</dbReference>
<keyword evidence="5 9" id="KW-0342">GTP-binding</keyword>
<feature type="compositionally biased region" description="Low complexity" evidence="11">
    <location>
        <begin position="203"/>
        <end position="229"/>
    </location>
</feature>
<evidence type="ECO:0000256" key="6">
    <source>
        <dbReference type="ARBA" id="ARBA00023139"/>
    </source>
</evidence>
<evidence type="ECO:0000256" key="3">
    <source>
        <dbReference type="ARBA" id="ARBA00022741"/>
    </source>
</evidence>
<evidence type="ECO:0000256" key="1">
    <source>
        <dbReference type="ARBA" id="ARBA00022707"/>
    </source>
</evidence>
<keyword evidence="7" id="KW-0807">Transducer</keyword>
<keyword evidence="6" id="KW-0564">Palmitate</keyword>
<dbReference type="PANTHER" id="PTHR10218">
    <property type="entry name" value="GTP-BINDING PROTEIN ALPHA SUBUNIT"/>
    <property type="match status" value="1"/>
</dbReference>
<dbReference type="CDD" id="cd00066">
    <property type="entry name" value="G-alpha"/>
    <property type="match status" value="1"/>
</dbReference>
<dbReference type="SMART" id="SM00275">
    <property type="entry name" value="G_alpha"/>
    <property type="match status" value="1"/>
</dbReference>
<dbReference type="Pfam" id="PF00503">
    <property type="entry name" value="G-alpha"/>
    <property type="match status" value="1"/>
</dbReference>
<evidence type="ECO:0000256" key="5">
    <source>
        <dbReference type="ARBA" id="ARBA00023134"/>
    </source>
</evidence>
<evidence type="ECO:0000256" key="10">
    <source>
        <dbReference type="PIRSR" id="PIRSR601019-2"/>
    </source>
</evidence>
<feature type="compositionally biased region" description="Low complexity" evidence="11">
    <location>
        <begin position="84"/>
        <end position="122"/>
    </location>
</feature>
<feature type="binding site" evidence="9">
    <location>
        <begin position="138"/>
        <end position="143"/>
    </location>
    <ligand>
        <name>GTP</name>
        <dbReference type="ChEBI" id="CHEBI:37565"/>
    </ligand>
</feature>
<dbReference type="Gene3D" id="3.40.50.300">
    <property type="entry name" value="P-loop containing nucleotide triphosphate hydrolases"/>
    <property type="match status" value="2"/>
</dbReference>
<dbReference type="Gene3D" id="1.10.400.10">
    <property type="entry name" value="GI Alpha 1, domain 2-like"/>
    <property type="match status" value="1"/>
</dbReference>
<dbReference type="PRINTS" id="PR00318">
    <property type="entry name" value="GPROTEINA"/>
</dbReference>
<keyword evidence="2 10" id="KW-0479">Metal-binding</keyword>
<sequence>MGNCFSSSKDPSDTGNQNRVNNKSNGPSAANAGSSSTNFDKAALNNYTMSNMGRSHASPSSSSGSTASPLSNTPNTATLNPSVTSNQLSTTNNTFNNNDNDQHNTTTTTPSNTNSHNNASNDSKGRQDVKILLLGSGESGKSTILKQMKIIHQNGYSQEDLLMYKTTIYKNLLDCAKSIVSALEQFGYTFEENEETAPEALPESTDNDATTETSSNTAAASSNTVATSSNTVVTTTSPVDATKEDKITPADLEFVKSSIISPDPDTLFDPKLAAIITKLWANPIVKKIFTEKRAQFYIMDSAPYFFNNVDRISDPDYIPNVADILRARIKTTGIYETHFEMGKLNIHMFDVGGQRSERRKWINCFDNVTLIIFCVALSEYDQVLLEESSQNRMAESLVLFDSIINSRWFARTSVVLFLNKIDVFTEKLAYSPLKDYFPDYTGGDDIKNAAKYILWRFNKLNRNHVTIYPHLTQATDTSNIRVVFAAVKETILQNSLRDSGIL</sequence>
<proteinExistence type="predicted"/>
<dbReference type="PRINTS" id="PR01241">
    <property type="entry name" value="GPROTEINAFNG"/>
</dbReference>
<dbReference type="GO" id="GO:0005834">
    <property type="term" value="C:heterotrimeric G-protein complex"/>
    <property type="evidence" value="ECO:0007669"/>
    <property type="project" value="InterPro"/>
</dbReference>
<keyword evidence="3 9" id="KW-0547">Nucleotide-binding</keyword>
<dbReference type="SUPFAM" id="SSF47895">
    <property type="entry name" value="Transducin (alpha subunit), insertion domain"/>
    <property type="match status" value="1"/>
</dbReference>
<evidence type="ECO:0000256" key="7">
    <source>
        <dbReference type="ARBA" id="ARBA00023224"/>
    </source>
</evidence>
<dbReference type="SUPFAM" id="SSF52540">
    <property type="entry name" value="P-loop containing nucleoside triphosphate hydrolases"/>
    <property type="match status" value="1"/>
</dbReference>
<dbReference type="EMBL" id="CCBN010000005">
    <property type="protein sequence ID" value="CDO53508.1"/>
    <property type="molecule type" value="Genomic_DNA"/>
</dbReference>
<feature type="region of interest" description="Disordered" evidence="11">
    <location>
        <begin position="1"/>
        <end position="126"/>
    </location>
</feature>
<feature type="binding site" evidence="10">
    <location>
        <position position="142"/>
    </location>
    <ligand>
        <name>Mg(2+)</name>
        <dbReference type="ChEBI" id="CHEBI:18420"/>
    </ligand>
</feature>